<reference evidence="1" key="1">
    <citation type="submission" date="2019-11" db="EMBL/GenBank/DDBJ databases">
        <authorList>
            <person name="Liu Y."/>
            <person name="Hou J."/>
            <person name="Li T.-Q."/>
            <person name="Guan C.-H."/>
            <person name="Wu X."/>
            <person name="Wu H.-Z."/>
            <person name="Ling F."/>
            <person name="Zhang R."/>
            <person name="Shi X.-G."/>
            <person name="Ren J.-P."/>
            <person name="Chen E.-F."/>
            <person name="Sun J.-M."/>
        </authorList>
    </citation>
    <scope>NUCLEOTIDE SEQUENCE</scope>
    <source>
        <strain evidence="1">Adult_tree_wgs_1</strain>
        <tissue evidence="1">Leaves</tissue>
    </source>
</reference>
<proteinExistence type="predicted"/>
<comment type="caution">
    <text evidence="1">The sequence shown here is derived from an EMBL/GenBank/DDBJ whole genome shotgun (WGS) entry which is preliminary data.</text>
</comment>
<dbReference type="AlphaFoldDB" id="A0A834HAZ5"/>
<dbReference type="Gene3D" id="2.60.40.2310">
    <property type="match status" value="1"/>
</dbReference>
<gene>
    <name evidence="1" type="ORF">RHSIM_Rhsim02G0128700</name>
</gene>
<dbReference type="Proteomes" id="UP000626092">
    <property type="component" value="Unassembled WGS sequence"/>
</dbReference>
<dbReference type="EMBL" id="WJXA01000002">
    <property type="protein sequence ID" value="KAF7150758.1"/>
    <property type="molecule type" value="Genomic_DNA"/>
</dbReference>
<accession>A0A834HAZ5</accession>
<organism evidence="1 2">
    <name type="scientific">Rhododendron simsii</name>
    <name type="common">Sims's rhododendron</name>
    <dbReference type="NCBI Taxonomy" id="118357"/>
    <lineage>
        <taxon>Eukaryota</taxon>
        <taxon>Viridiplantae</taxon>
        <taxon>Streptophyta</taxon>
        <taxon>Embryophyta</taxon>
        <taxon>Tracheophyta</taxon>
        <taxon>Spermatophyta</taxon>
        <taxon>Magnoliopsida</taxon>
        <taxon>eudicotyledons</taxon>
        <taxon>Gunneridae</taxon>
        <taxon>Pentapetalae</taxon>
        <taxon>asterids</taxon>
        <taxon>Ericales</taxon>
        <taxon>Ericaceae</taxon>
        <taxon>Ericoideae</taxon>
        <taxon>Rhodoreae</taxon>
        <taxon>Rhododendron</taxon>
    </lineage>
</organism>
<name>A0A834HAZ5_RHOSS</name>
<keyword evidence="2" id="KW-1185">Reference proteome</keyword>
<sequence length="125" mass="14457">MTLSFSNIGEKQTFKIIFKSSFMEENSTKVVENMVFGSISWDYNDQKGRVQFLAKLFSQPNSLFEGLENYGAAVCRDILFYLALFIALRSQIVPGRERYKCNKRRRLKILQTGGRKKLYKAIPSP</sequence>
<protein>
    <submittedName>
        <fullName evidence="1">Uncharacterized protein</fullName>
    </submittedName>
</protein>
<evidence type="ECO:0000313" key="2">
    <source>
        <dbReference type="Proteomes" id="UP000626092"/>
    </source>
</evidence>
<evidence type="ECO:0000313" key="1">
    <source>
        <dbReference type="EMBL" id="KAF7150758.1"/>
    </source>
</evidence>